<keyword evidence="1" id="KW-1133">Transmembrane helix</keyword>
<dbReference type="KEGG" id="dov:DSCO28_25350"/>
<feature type="transmembrane region" description="Helical" evidence="1">
    <location>
        <begin position="119"/>
        <end position="137"/>
    </location>
</feature>
<dbReference type="RefSeq" id="WP_155322537.1">
    <property type="nucleotide sequence ID" value="NZ_AP021876.1"/>
</dbReference>
<accession>A0A5K7ZPW2</accession>
<name>A0A5K7ZPW2_9BACT</name>
<organism evidence="3 4">
    <name type="scientific">Desulfosarcina ovata subsp. sediminis</name>
    <dbReference type="NCBI Taxonomy" id="885957"/>
    <lineage>
        <taxon>Bacteria</taxon>
        <taxon>Pseudomonadati</taxon>
        <taxon>Thermodesulfobacteriota</taxon>
        <taxon>Desulfobacteria</taxon>
        <taxon>Desulfobacterales</taxon>
        <taxon>Desulfosarcinaceae</taxon>
        <taxon>Desulfosarcina</taxon>
    </lineage>
</organism>
<keyword evidence="1" id="KW-0812">Transmembrane</keyword>
<dbReference type="AlphaFoldDB" id="A0A5K7ZPW2"/>
<evidence type="ECO:0000313" key="4">
    <source>
        <dbReference type="Proteomes" id="UP000425960"/>
    </source>
</evidence>
<evidence type="ECO:0000256" key="1">
    <source>
        <dbReference type="SAM" id="Phobius"/>
    </source>
</evidence>
<feature type="transmembrane region" description="Helical" evidence="1">
    <location>
        <begin position="219"/>
        <end position="242"/>
    </location>
</feature>
<feature type="transmembrane region" description="Helical" evidence="1">
    <location>
        <begin position="176"/>
        <end position="199"/>
    </location>
</feature>
<dbReference type="InterPro" id="IPR017896">
    <property type="entry name" value="4Fe4S_Fe-S-bd"/>
</dbReference>
<gene>
    <name evidence="3" type="ORF">DSCO28_25350</name>
</gene>
<protein>
    <recommendedName>
        <fullName evidence="2">4Fe-4S ferredoxin-type domain-containing protein</fullName>
    </recommendedName>
</protein>
<proteinExistence type="predicted"/>
<feature type="domain" description="4Fe-4S ferredoxin-type" evidence="2">
    <location>
        <begin position="123"/>
        <end position="169"/>
    </location>
</feature>
<keyword evidence="1" id="KW-0472">Membrane</keyword>
<sequence>MRLKKTLLFSLWFLFFLTFTAELVKIVLYLDPNTGHKPLGMAHAFFWSCLLLIELAMAGLAVYFFITYPKRRIRLAVLSICHFTVILALPMLFNNWSWTCLLYPWPHSLQCFDPATSRPAMVISLFIGFLLVPYLSYRWGARIFCGYLCPHGAFFSETYGRLFSRRPGKFLKLGRIIPPVYLALMVIALIAFICVPNVIEPMRTAQKLLYFITAEFFYFVIGIPLLGGRSYCVLICPMGYFVRQIQTFKRRGGQLESFNDDSR</sequence>
<reference evidence="3 4" key="1">
    <citation type="submission" date="2019-11" db="EMBL/GenBank/DDBJ databases">
        <title>Comparative genomics of hydrocarbon-degrading Desulfosarcina strains.</title>
        <authorList>
            <person name="Watanabe M."/>
            <person name="Kojima H."/>
            <person name="Fukui M."/>
        </authorList>
    </citation>
    <scope>NUCLEOTIDE SEQUENCE [LARGE SCALE GENOMIC DNA]</scope>
    <source>
        <strain evidence="3 4">28bB2T</strain>
    </source>
</reference>
<evidence type="ECO:0000313" key="3">
    <source>
        <dbReference type="EMBL" id="BBO81969.1"/>
    </source>
</evidence>
<dbReference type="Pfam" id="PF12801">
    <property type="entry name" value="Fer4_5"/>
    <property type="match status" value="2"/>
</dbReference>
<evidence type="ECO:0000259" key="2">
    <source>
        <dbReference type="Pfam" id="PF12801"/>
    </source>
</evidence>
<feature type="transmembrane region" description="Helical" evidence="1">
    <location>
        <begin position="45"/>
        <end position="66"/>
    </location>
</feature>
<feature type="domain" description="4Fe-4S ferredoxin-type" evidence="2">
    <location>
        <begin position="216"/>
        <end position="246"/>
    </location>
</feature>
<dbReference type="EMBL" id="AP021876">
    <property type="protein sequence ID" value="BBO81969.1"/>
    <property type="molecule type" value="Genomic_DNA"/>
</dbReference>
<dbReference type="Proteomes" id="UP000425960">
    <property type="component" value="Chromosome"/>
</dbReference>
<feature type="transmembrane region" description="Helical" evidence="1">
    <location>
        <begin position="73"/>
        <end position="93"/>
    </location>
</feature>